<dbReference type="Proteomes" id="UP000012960">
    <property type="component" value="Unplaced"/>
</dbReference>
<keyword evidence="2" id="KW-1185">Reference proteome</keyword>
<evidence type="ECO:0000313" key="2">
    <source>
        <dbReference type="Proteomes" id="UP000012960"/>
    </source>
</evidence>
<sequence>MYFKTNGYRNTSTRPLFPLVQLMLSAKELLEHRGLGGKQAYTRFGALRLLLTGCIL</sequence>
<dbReference type="AlphaFoldDB" id="A0A804V5P9"/>
<protein>
    <submittedName>
        <fullName evidence="1">Uncharacterized protein</fullName>
    </submittedName>
</protein>
<evidence type="ECO:0000313" key="1">
    <source>
        <dbReference type="EnsemblPlants" id="mito12_p00020.1"/>
    </source>
</evidence>
<dbReference type="EnsemblPlants" id="mito12_t00020.1">
    <property type="protein sequence ID" value="mito12_p00020.1"/>
    <property type="gene ID" value="mito12_g00020"/>
</dbReference>
<dbReference type="InParanoid" id="A0A804V5P9"/>
<dbReference type="Gramene" id="mito12_t00020.1">
    <property type="protein sequence ID" value="mito12_p00020.1"/>
    <property type="gene ID" value="mito12_g00020"/>
</dbReference>
<organism evidence="1 2">
    <name type="scientific">Musa acuminata subsp. malaccensis</name>
    <name type="common">Wild banana</name>
    <name type="synonym">Musa malaccensis</name>
    <dbReference type="NCBI Taxonomy" id="214687"/>
    <lineage>
        <taxon>Eukaryota</taxon>
        <taxon>Viridiplantae</taxon>
        <taxon>Streptophyta</taxon>
        <taxon>Embryophyta</taxon>
        <taxon>Tracheophyta</taxon>
        <taxon>Spermatophyta</taxon>
        <taxon>Magnoliopsida</taxon>
        <taxon>Liliopsida</taxon>
        <taxon>Zingiberales</taxon>
        <taxon>Musaceae</taxon>
        <taxon>Musa</taxon>
    </lineage>
</organism>
<accession>A0A804V5P9</accession>
<proteinExistence type="predicted"/>
<reference evidence="1" key="1">
    <citation type="submission" date="2021-05" db="UniProtKB">
        <authorList>
            <consortium name="EnsemblPlants"/>
        </authorList>
    </citation>
    <scope>IDENTIFICATION</scope>
    <source>
        <strain evidence="1">subsp. malaccensis</strain>
    </source>
</reference>
<name>A0A804V5P9_MUSAM</name>